<dbReference type="AlphaFoldDB" id="A0A1S0TI50"/>
<reference evidence="1" key="1">
    <citation type="submission" date="2012-04" db="EMBL/GenBank/DDBJ databases">
        <title>The Genome Sequence of Loa loa.</title>
        <authorList>
            <consortium name="The Broad Institute Genome Sequencing Platform"/>
            <consortium name="Broad Institute Genome Sequencing Center for Infectious Disease"/>
            <person name="Nutman T.B."/>
            <person name="Fink D.L."/>
            <person name="Russ C."/>
            <person name="Young S."/>
            <person name="Zeng Q."/>
            <person name="Gargeya S."/>
            <person name="Alvarado L."/>
            <person name="Berlin A."/>
            <person name="Chapman S.B."/>
            <person name="Chen Z."/>
            <person name="Freedman E."/>
            <person name="Gellesch M."/>
            <person name="Goldberg J."/>
            <person name="Griggs A."/>
            <person name="Gujja S."/>
            <person name="Heilman E.R."/>
            <person name="Heiman D."/>
            <person name="Howarth C."/>
            <person name="Mehta T."/>
            <person name="Neiman D."/>
            <person name="Pearson M."/>
            <person name="Roberts A."/>
            <person name="Saif S."/>
            <person name="Shea T."/>
            <person name="Shenoy N."/>
            <person name="Sisk P."/>
            <person name="Stolte C."/>
            <person name="Sykes S."/>
            <person name="White J."/>
            <person name="Yandava C."/>
            <person name="Haas B."/>
            <person name="Henn M.R."/>
            <person name="Nusbaum C."/>
            <person name="Birren B."/>
        </authorList>
    </citation>
    <scope>NUCLEOTIDE SEQUENCE [LARGE SCALE GENOMIC DNA]</scope>
</reference>
<feature type="non-terminal residue" evidence="1">
    <location>
        <position position="1"/>
    </location>
</feature>
<dbReference type="OrthoDB" id="1711136at2759"/>
<protein>
    <submittedName>
        <fullName evidence="1">Uncharacterized protein</fullName>
    </submittedName>
</protein>
<dbReference type="CTD" id="9951706"/>
<dbReference type="InParanoid" id="A0A1S0TI50"/>
<dbReference type="EMBL" id="JH712880">
    <property type="protein sequence ID" value="EFO14294.1"/>
    <property type="molecule type" value="Genomic_DNA"/>
</dbReference>
<proteinExistence type="predicted"/>
<organism evidence="1">
    <name type="scientific">Loa loa</name>
    <name type="common">Eye worm</name>
    <name type="synonym">Filaria loa</name>
    <dbReference type="NCBI Taxonomy" id="7209"/>
    <lineage>
        <taxon>Eukaryota</taxon>
        <taxon>Metazoa</taxon>
        <taxon>Ecdysozoa</taxon>
        <taxon>Nematoda</taxon>
        <taxon>Chromadorea</taxon>
        <taxon>Rhabditida</taxon>
        <taxon>Spirurina</taxon>
        <taxon>Spiruromorpha</taxon>
        <taxon>Filarioidea</taxon>
        <taxon>Onchocercidae</taxon>
        <taxon>Loa</taxon>
    </lineage>
</organism>
<sequence>TSPNILGVSDVTQYSWRFRRQPIFLAFSTSPNIFTSYRAFSSTNAMIDMLARVQRMCETTESIGSGSGLGKKYESIIQLEDRSDTDSDRRLSSCCFHFASCDHRSSNPLKSYELVCRTIQIRLR</sequence>
<dbReference type="KEGG" id="loa:LOAG_14228"/>
<name>A0A1S0TI50_LOALO</name>
<gene>
    <name evidence="1" type="ORF">LOAG_14228</name>
</gene>
<dbReference type="GeneID" id="9951706"/>
<accession>A0A1S0TI50</accession>
<evidence type="ECO:0000313" key="1">
    <source>
        <dbReference type="EMBL" id="EFO14294.1"/>
    </source>
</evidence>
<dbReference type="RefSeq" id="XP_003149775.1">
    <property type="nucleotide sequence ID" value="XM_003149727.1"/>
</dbReference>